<dbReference type="EMBL" id="JACDXJ010000001">
    <property type="protein sequence ID" value="MBA1156822.1"/>
    <property type="molecule type" value="Genomic_DNA"/>
</dbReference>
<organism evidence="3 4">
    <name type="scientific">Microvirga mediterraneensis</name>
    <dbReference type="NCBI Taxonomy" id="2754695"/>
    <lineage>
        <taxon>Bacteria</taxon>
        <taxon>Pseudomonadati</taxon>
        <taxon>Pseudomonadota</taxon>
        <taxon>Alphaproteobacteria</taxon>
        <taxon>Hyphomicrobiales</taxon>
        <taxon>Methylobacteriaceae</taxon>
        <taxon>Microvirga</taxon>
    </lineage>
</organism>
<comment type="caution">
    <text evidence="3">The sequence shown here is derived from an EMBL/GenBank/DDBJ whole genome shotgun (WGS) entry which is preliminary data.</text>
</comment>
<feature type="transmembrane region" description="Helical" evidence="2">
    <location>
        <begin position="25"/>
        <end position="46"/>
    </location>
</feature>
<protein>
    <submittedName>
        <fullName evidence="3">Uncharacterized protein</fullName>
    </submittedName>
</protein>
<gene>
    <name evidence="3" type="ORF">H0S73_11860</name>
</gene>
<feature type="region of interest" description="Disordered" evidence="1">
    <location>
        <begin position="115"/>
        <end position="156"/>
    </location>
</feature>
<evidence type="ECO:0000313" key="4">
    <source>
        <dbReference type="Proteomes" id="UP000572984"/>
    </source>
</evidence>
<keyword evidence="2" id="KW-0812">Transmembrane</keyword>
<sequence>MNATINPAAPQYLPIFITAPGGTDILMVIVALFLVLAVLAVGLLFLRLHTLPERIAHKAHKLQFEIVAVLGLLALFSHMHIFWVAGLLLALIDIPDFGGTFNRMAGSLEKIAGVPPGKGADDVPDEGADAAARSENTVEVPPTVTPYRMPKEQSHA</sequence>
<dbReference type="AlphaFoldDB" id="A0A838BPJ5"/>
<keyword evidence="2" id="KW-0472">Membrane</keyword>
<keyword evidence="2" id="KW-1133">Transmembrane helix</keyword>
<accession>A0A838BPJ5</accession>
<dbReference type="RefSeq" id="WP_181052349.1">
    <property type="nucleotide sequence ID" value="NZ_JACDXJ010000001.1"/>
</dbReference>
<dbReference type="Proteomes" id="UP000572984">
    <property type="component" value="Unassembled WGS sequence"/>
</dbReference>
<feature type="transmembrane region" description="Helical" evidence="2">
    <location>
        <begin position="67"/>
        <end position="92"/>
    </location>
</feature>
<evidence type="ECO:0000256" key="1">
    <source>
        <dbReference type="SAM" id="MobiDB-lite"/>
    </source>
</evidence>
<name>A0A838BPJ5_9HYPH</name>
<proteinExistence type="predicted"/>
<evidence type="ECO:0000313" key="3">
    <source>
        <dbReference type="EMBL" id="MBA1156822.1"/>
    </source>
</evidence>
<reference evidence="3 4" key="1">
    <citation type="submission" date="2020-07" db="EMBL/GenBank/DDBJ databases">
        <title>Draft genome and description of Microvirga mediterraneensis Marseille-Q2068 sp. nov.</title>
        <authorList>
            <person name="Boxberger M."/>
        </authorList>
    </citation>
    <scope>NUCLEOTIDE SEQUENCE [LARGE SCALE GENOMIC DNA]</scope>
    <source>
        <strain evidence="3 4">Marseille-Q2068</strain>
    </source>
</reference>
<keyword evidence="4" id="KW-1185">Reference proteome</keyword>
<evidence type="ECO:0000256" key="2">
    <source>
        <dbReference type="SAM" id="Phobius"/>
    </source>
</evidence>